<dbReference type="Pfam" id="PF00067">
    <property type="entry name" value="p450"/>
    <property type="match status" value="1"/>
</dbReference>
<dbReference type="HOGENOM" id="CLU_536500_0_0_1"/>
<keyword evidence="9" id="KW-1185">Reference proteome</keyword>
<dbReference type="SUPFAM" id="SSF48264">
    <property type="entry name" value="Cytochrome P450"/>
    <property type="match status" value="1"/>
</dbReference>
<evidence type="ECO:0000256" key="2">
    <source>
        <dbReference type="ARBA" id="ARBA00010617"/>
    </source>
</evidence>
<dbReference type="GO" id="GO:0005506">
    <property type="term" value="F:iron ion binding"/>
    <property type="evidence" value="ECO:0007669"/>
    <property type="project" value="InterPro"/>
</dbReference>
<evidence type="ECO:0000256" key="3">
    <source>
        <dbReference type="ARBA" id="ARBA00022723"/>
    </source>
</evidence>
<evidence type="ECO:0000256" key="4">
    <source>
        <dbReference type="ARBA" id="ARBA00023002"/>
    </source>
</evidence>
<dbReference type="PANTHER" id="PTHR46206:SF7">
    <property type="entry name" value="P450, PUTATIVE (EUROFUNG)-RELATED"/>
    <property type="match status" value="1"/>
</dbReference>
<keyword evidence="7" id="KW-0472">Membrane</keyword>
<keyword evidence="6" id="KW-0349">Heme</keyword>
<organism evidence="8 9">
    <name type="scientific">Hydnomerulius pinastri MD-312</name>
    <dbReference type="NCBI Taxonomy" id="994086"/>
    <lineage>
        <taxon>Eukaryota</taxon>
        <taxon>Fungi</taxon>
        <taxon>Dikarya</taxon>
        <taxon>Basidiomycota</taxon>
        <taxon>Agaricomycotina</taxon>
        <taxon>Agaricomycetes</taxon>
        <taxon>Agaricomycetidae</taxon>
        <taxon>Boletales</taxon>
        <taxon>Boletales incertae sedis</taxon>
        <taxon>Leucogyrophana</taxon>
    </lineage>
</organism>
<dbReference type="GO" id="GO:0004497">
    <property type="term" value="F:monooxygenase activity"/>
    <property type="evidence" value="ECO:0007669"/>
    <property type="project" value="InterPro"/>
</dbReference>
<evidence type="ECO:0000256" key="7">
    <source>
        <dbReference type="SAM" id="Phobius"/>
    </source>
</evidence>
<dbReference type="EMBL" id="KN839850">
    <property type="protein sequence ID" value="KIJ63529.1"/>
    <property type="molecule type" value="Genomic_DNA"/>
</dbReference>
<dbReference type="InterPro" id="IPR002403">
    <property type="entry name" value="Cyt_P450_E_grp-IV"/>
</dbReference>
<dbReference type="Gene3D" id="1.10.630.10">
    <property type="entry name" value="Cytochrome P450"/>
    <property type="match status" value="1"/>
</dbReference>
<feature type="transmembrane region" description="Helical" evidence="7">
    <location>
        <begin position="31"/>
        <end position="50"/>
    </location>
</feature>
<dbReference type="GO" id="GO:0020037">
    <property type="term" value="F:heme binding"/>
    <property type="evidence" value="ECO:0007669"/>
    <property type="project" value="InterPro"/>
</dbReference>
<keyword evidence="7" id="KW-0812">Transmembrane</keyword>
<gene>
    <name evidence="8" type="ORF">HYDPIDRAFT_112965</name>
</gene>
<keyword evidence="5 6" id="KW-0408">Iron</keyword>
<evidence type="ECO:0000313" key="8">
    <source>
        <dbReference type="EMBL" id="KIJ63529.1"/>
    </source>
</evidence>
<accession>A0A0C9VD87</accession>
<dbReference type="InterPro" id="IPR001128">
    <property type="entry name" value="Cyt_P450"/>
</dbReference>
<dbReference type="GO" id="GO:0016705">
    <property type="term" value="F:oxidoreductase activity, acting on paired donors, with incorporation or reduction of molecular oxygen"/>
    <property type="evidence" value="ECO:0007669"/>
    <property type="project" value="InterPro"/>
</dbReference>
<keyword evidence="3 6" id="KW-0479">Metal-binding</keyword>
<feature type="binding site" description="axial binding residue" evidence="6">
    <location>
        <position position="483"/>
    </location>
    <ligand>
        <name>heme</name>
        <dbReference type="ChEBI" id="CHEBI:30413"/>
    </ligand>
    <ligandPart>
        <name>Fe</name>
        <dbReference type="ChEBI" id="CHEBI:18248"/>
    </ligandPart>
</feature>
<evidence type="ECO:0000256" key="5">
    <source>
        <dbReference type="ARBA" id="ARBA00023004"/>
    </source>
</evidence>
<keyword evidence="7" id="KW-1133">Transmembrane helix</keyword>
<dbReference type="OrthoDB" id="2652272at2759"/>
<comment type="similarity">
    <text evidence="2">Belongs to the cytochrome P450 family.</text>
</comment>
<feature type="transmembrane region" description="Helical" evidence="7">
    <location>
        <begin position="322"/>
        <end position="342"/>
    </location>
</feature>
<sequence>MDASVSRSMILQLLVAPRESSNAVWLRVPTFVQMSTYLIIACILTLLILITTRSRKRVKLSGIHHPLRLPPIVGIPSSEIFTRPQEAYESALRDHGPVVGVWRKGRLEYIVGPEFTKDLFSDDQEFSFEDGVATVLNLPSIFRGSRFFKDVHLMISGGVIPKMEEIVDKIFPIFQRQAKEFVRQSETSGQPVDLFEHSHRCISEAMLIVALGQHHVNEQNIKLTEEVAHAIAIMTGIYQNTSPFARTFPVCWRIITWGRLVCEVILAKYCRIILPIIWKEVRSRRYKPLDNASPEQTDEEDSRDDPLLHYIARIYADGQGKVSFLGVVWLSILILAFIFASVHQTASVAVWVMFELSTRPEYLPAIREELAAVADSVDNTGAHRLSYESLRRASTLDSFVREVLRFKGDTLSLTRETTRDVPLGEFVIPKGHLVIPLTTLTHQSQSIYGDTATVFDAHRWTEGPPASMVSLNYLPFGVGRWACPGRILAIIEIKMIISTLVAIATPELEGGKYKVVDPLNITSVPPVGRLHCKQL</sequence>
<proteinExistence type="inferred from homology"/>
<evidence type="ECO:0008006" key="10">
    <source>
        <dbReference type="Google" id="ProtNLM"/>
    </source>
</evidence>
<dbReference type="InterPro" id="IPR036396">
    <property type="entry name" value="Cyt_P450_sf"/>
</dbReference>
<name>A0A0C9VD87_9AGAM</name>
<protein>
    <recommendedName>
        <fullName evidence="10">Cytochrome P450</fullName>
    </recommendedName>
</protein>
<reference evidence="8 9" key="1">
    <citation type="submission" date="2014-04" db="EMBL/GenBank/DDBJ databases">
        <title>Evolutionary Origins and Diversification of the Mycorrhizal Mutualists.</title>
        <authorList>
            <consortium name="DOE Joint Genome Institute"/>
            <consortium name="Mycorrhizal Genomics Consortium"/>
            <person name="Kohler A."/>
            <person name="Kuo A."/>
            <person name="Nagy L.G."/>
            <person name="Floudas D."/>
            <person name="Copeland A."/>
            <person name="Barry K.W."/>
            <person name="Cichocki N."/>
            <person name="Veneault-Fourrey C."/>
            <person name="LaButti K."/>
            <person name="Lindquist E.A."/>
            <person name="Lipzen A."/>
            <person name="Lundell T."/>
            <person name="Morin E."/>
            <person name="Murat C."/>
            <person name="Riley R."/>
            <person name="Ohm R."/>
            <person name="Sun H."/>
            <person name="Tunlid A."/>
            <person name="Henrissat B."/>
            <person name="Grigoriev I.V."/>
            <person name="Hibbett D.S."/>
            <person name="Martin F."/>
        </authorList>
    </citation>
    <scope>NUCLEOTIDE SEQUENCE [LARGE SCALE GENOMIC DNA]</scope>
    <source>
        <strain evidence="8 9">MD-312</strain>
    </source>
</reference>
<evidence type="ECO:0000256" key="6">
    <source>
        <dbReference type="PIRSR" id="PIRSR602403-1"/>
    </source>
</evidence>
<keyword evidence="4" id="KW-0560">Oxidoreductase</keyword>
<dbReference type="PRINTS" id="PR00465">
    <property type="entry name" value="EP450IV"/>
</dbReference>
<evidence type="ECO:0000256" key="1">
    <source>
        <dbReference type="ARBA" id="ARBA00001971"/>
    </source>
</evidence>
<evidence type="ECO:0000313" key="9">
    <source>
        <dbReference type="Proteomes" id="UP000053820"/>
    </source>
</evidence>
<dbReference type="Proteomes" id="UP000053820">
    <property type="component" value="Unassembled WGS sequence"/>
</dbReference>
<comment type="cofactor">
    <cofactor evidence="1 6">
        <name>heme</name>
        <dbReference type="ChEBI" id="CHEBI:30413"/>
    </cofactor>
</comment>
<dbReference type="AlphaFoldDB" id="A0A0C9VD87"/>
<dbReference type="PANTHER" id="PTHR46206">
    <property type="entry name" value="CYTOCHROME P450"/>
    <property type="match status" value="1"/>
</dbReference>